<dbReference type="RefSeq" id="WP_135962233.1">
    <property type="nucleotide sequence ID" value="NZ_SRXT01000001.1"/>
</dbReference>
<proteinExistence type="predicted"/>
<sequence length="225" mass="25497">MAALIAAASAIFAWLTVRSARIQFERTETREGRASIAGNYLALETASSEIFKYMAENHDRIGKLRGTVPDKVLGASKNAEALGVLLQLYYQSLNLFEVCARFRRDDLVKPEVFASWIAWMVEILEDSYFRRHWGALIRSNYTRDVRDIFDIGVDIFSRPLEEQLRNRAFYEAVGEIMGNCPVIANWLSDTKKATKWTDLTSHRKYLSNGTMQPASPVQLPISPAA</sequence>
<keyword evidence="2" id="KW-1185">Reference proteome</keyword>
<accession>A0A4S1XJK6</accession>
<gene>
    <name evidence="1" type="ORF">E5A73_02680</name>
</gene>
<evidence type="ECO:0008006" key="3">
    <source>
        <dbReference type="Google" id="ProtNLM"/>
    </source>
</evidence>
<evidence type="ECO:0000313" key="1">
    <source>
        <dbReference type="EMBL" id="TGX56033.1"/>
    </source>
</evidence>
<dbReference type="Proteomes" id="UP000306147">
    <property type="component" value="Unassembled WGS sequence"/>
</dbReference>
<organism evidence="1 2">
    <name type="scientific">Sphingomonas gei</name>
    <dbReference type="NCBI Taxonomy" id="1395960"/>
    <lineage>
        <taxon>Bacteria</taxon>
        <taxon>Pseudomonadati</taxon>
        <taxon>Pseudomonadota</taxon>
        <taxon>Alphaproteobacteria</taxon>
        <taxon>Sphingomonadales</taxon>
        <taxon>Sphingomonadaceae</taxon>
        <taxon>Sphingomonas</taxon>
    </lineage>
</organism>
<protein>
    <recommendedName>
        <fullName evidence="3">DUF4760 domain-containing protein</fullName>
    </recommendedName>
</protein>
<comment type="caution">
    <text evidence="1">The sequence shown here is derived from an EMBL/GenBank/DDBJ whole genome shotgun (WGS) entry which is preliminary data.</text>
</comment>
<reference evidence="1 2" key="1">
    <citation type="submission" date="2019-04" db="EMBL/GenBank/DDBJ databases">
        <title>Sphingomonas psychrotolerans sp. nov., isolated from soil in the Tianshan Mountains, Xinjiang, China.</title>
        <authorList>
            <person name="Luo Y."/>
            <person name="Sheng H."/>
        </authorList>
    </citation>
    <scope>NUCLEOTIDE SEQUENCE [LARGE SCALE GENOMIC DNA]</scope>
    <source>
        <strain evidence="1 2">ZFGT-11</strain>
    </source>
</reference>
<dbReference type="OrthoDB" id="9789603at2"/>
<name>A0A4S1XJK6_9SPHN</name>
<evidence type="ECO:0000313" key="2">
    <source>
        <dbReference type="Proteomes" id="UP000306147"/>
    </source>
</evidence>
<dbReference type="AlphaFoldDB" id="A0A4S1XJK6"/>
<dbReference type="EMBL" id="SRXT01000001">
    <property type="protein sequence ID" value="TGX56033.1"/>
    <property type="molecule type" value="Genomic_DNA"/>
</dbReference>